<dbReference type="Pfam" id="PF00571">
    <property type="entry name" value="CBS"/>
    <property type="match status" value="2"/>
</dbReference>
<evidence type="ECO:0000256" key="1">
    <source>
        <dbReference type="ARBA" id="ARBA00023122"/>
    </source>
</evidence>
<organism evidence="6 7">
    <name type="scientific">Fulvivirga sedimenti</name>
    <dbReference type="NCBI Taxonomy" id="2879465"/>
    <lineage>
        <taxon>Bacteria</taxon>
        <taxon>Pseudomonadati</taxon>
        <taxon>Bacteroidota</taxon>
        <taxon>Cytophagia</taxon>
        <taxon>Cytophagales</taxon>
        <taxon>Fulvivirgaceae</taxon>
        <taxon>Fulvivirga</taxon>
    </lineage>
</organism>
<dbReference type="CDD" id="cd04629">
    <property type="entry name" value="CBS_pair_bac"/>
    <property type="match status" value="1"/>
</dbReference>
<protein>
    <submittedName>
        <fullName evidence="6">CBS domain-containing protein</fullName>
    </submittedName>
</protein>
<dbReference type="PANTHER" id="PTHR43080:SF26">
    <property type="entry name" value="REGULATORY PROTEIN"/>
    <property type="match status" value="1"/>
</dbReference>
<dbReference type="Proteomes" id="UP001139409">
    <property type="component" value="Unassembled WGS sequence"/>
</dbReference>
<dbReference type="Gene3D" id="3.10.580.10">
    <property type="entry name" value="CBS-domain"/>
    <property type="match status" value="1"/>
</dbReference>
<reference evidence="6" key="1">
    <citation type="submission" date="2021-09" db="EMBL/GenBank/DDBJ databases">
        <title>Fulvivirga sp. isolated from coastal sediment.</title>
        <authorList>
            <person name="Yu H."/>
        </authorList>
    </citation>
    <scope>NUCLEOTIDE SEQUENCE</scope>
    <source>
        <strain evidence="6">1062</strain>
    </source>
</reference>
<evidence type="ECO:0000313" key="6">
    <source>
        <dbReference type="EMBL" id="MCA6076849.1"/>
    </source>
</evidence>
<dbReference type="InterPro" id="IPR044729">
    <property type="entry name" value="CBS_bac"/>
</dbReference>
<dbReference type="InterPro" id="IPR000644">
    <property type="entry name" value="CBS_dom"/>
</dbReference>
<sequence>MVKSYRGVAVVKEKGHKMQDVHVEDYMTRRLITFSPNQTMDIVIKTLITKKISGGPVVDENENLVGVISEGDCLKEVVRGKYNNTPNLSGRVEEHMTREVYTLPPETNIFDAARKFLEMKIRRFPVVKDGKLLGQISQRDIMRACQNLKDTTW</sequence>
<evidence type="ECO:0000259" key="3">
    <source>
        <dbReference type="PROSITE" id="PS51371"/>
    </source>
</evidence>
<keyword evidence="1 2" id="KW-0129">CBS domain</keyword>
<dbReference type="SMART" id="SM00116">
    <property type="entry name" value="CBS"/>
    <property type="match status" value="2"/>
</dbReference>
<dbReference type="EMBL" id="JAIXNE010000002">
    <property type="protein sequence ID" value="MCA6074544.1"/>
    <property type="molecule type" value="Genomic_DNA"/>
</dbReference>
<evidence type="ECO:0000256" key="2">
    <source>
        <dbReference type="PROSITE-ProRule" id="PRU00703"/>
    </source>
</evidence>
<evidence type="ECO:0000313" key="7">
    <source>
        <dbReference type="Proteomes" id="UP001139409"/>
    </source>
</evidence>
<dbReference type="InterPro" id="IPR051257">
    <property type="entry name" value="Diverse_CBS-Domain"/>
</dbReference>
<name>A0A9X1KZA9_9BACT</name>
<dbReference type="RefSeq" id="WP_225697659.1">
    <property type="nucleotide sequence ID" value="NZ_JAIXNE010000002.1"/>
</dbReference>
<evidence type="ECO:0000313" key="4">
    <source>
        <dbReference type="EMBL" id="MCA6074544.1"/>
    </source>
</evidence>
<feature type="domain" description="CBS" evidence="3">
    <location>
        <begin position="96"/>
        <end position="151"/>
    </location>
</feature>
<dbReference type="PANTHER" id="PTHR43080">
    <property type="entry name" value="CBS DOMAIN-CONTAINING PROTEIN CBSX3, MITOCHONDRIAL"/>
    <property type="match status" value="1"/>
</dbReference>
<accession>A0A9X1KZA9</accession>
<keyword evidence="7" id="KW-1185">Reference proteome</keyword>
<dbReference type="InterPro" id="IPR046342">
    <property type="entry name" value="CBS_dom_sf"/>
</dbReference>
<comment type="caution">
    <text evidence="6">The sequence shown here is derived from an EMBL/GenBank/DDBJ whole genome shotgun (WGS) entry which is preliminary data.</text>
</comment>
<dbReference type="PROSITE" id="PS51371">
    <property type="entry name" value="CBS"/>
    <property type="match status" value="2"/>
</dbReference>
<dbReference type="AlphaFoldDB" id="A0A9X1KZA9"/>
<evidence type="ECO:0000313" key="5">
    <source>
        <dbReference type="EMBL" id="MCA6075721.1"/>
    </source>
</evidence>
<dbReference type="EMBL" id="JAIXNE010000003">
    <property type="protein sequence ID" value="MCA6075721.1"/>
    <property type="molecule type" value="Genomic_DNA"/>
</dbReference>
<feature type="domain" description="CBS" evidence="3">
    <location>
        <begin position="27"/>
        <end position="85"/>
    </location>
</feature>
<dbReference type="SUPFAM" id="SSF54631">
    <property type="entry name" value="CBS-domain pair"/>
    <property type="match status" value="1"/>
</dbReference>
<gene>
    <name evidence="4" type="ORF">LDX50_06670</name>
    <name evidence="5" type="ORF">LDX50_12640</name>
    <name evidence="6" type="ORF">LDX50_18360</name>
</gene>
<proteinExistence type="predicted"/>
<dbReference type="EMBL" id="JAIXNE010000004">
    <property type="protein sequence ID" value="MCA6076849.1"/>
    <property type="molecule type" value="Genomic_DNA"/>
</dbReference>